<protein>
    <submittedName>
        <fullName evidence="1">Uncharacterized protein</fullName>
    </submittedName>
</protein>
<gene>
    <name evidence="1" type="ORF">ACFOW3_15530</name>
</gene>
<reference evidence="2" key="1">
    <citation type="journal article" date="2019" name="Int. J. Syst. Evol. Microbiol.">
        <title>The Global Catalogue of Microorganisms (GCM) 10K type strain sequencing project: providing services to taxonomists for standard genome sequencing and annotation.</title>
        <authorList>
            <consortium name="The Broad Institute Genomics Platform"/>
            <consortium name="The Broad Institute Genome Sequencing Center for Infectious Disease"/>
            <person name="Wu L."/>
            <person name="Ma J."/>
        </authorList>
    </citation>
    <scope>NUCLEOTIDE SEQUENCE [LARGE SCALE GENOMIC DNA]</scope>
    <source>
        <strain evidence="2">CCUG 2113</strain>
    </source>
</reference>
<dbReference type="Proteomes" id="UP001595693">
    <property type="component" value="Unassembled WGS sequence"/>
</dbReference>
<sequence>MNQRSKPTPEQIELEIVRLKAVHPQVPTHSFFGDDNRAAIDAQIRVLEEGMSLDEVHEAFGELTEEGDFSQNTLDCALTAHDWLNGDLAADEASPAFGWEGIAR</sequence>
<organism evidence="1 2">
    <name type="scientific">Acidovorax facilis</name>
    <dbReference type="NCBI Taxonomy" id="12917"/>
    <lineage>
        <taxon>Bacteria</taxon>
        <taxon>Pseudomonadati</taxon>
        <taxon>Pseudomonadota</taxon>
        <taxon>Betaproteobacteria</taxon>
        <taxon>Burkholderiales</taxon>
        <taxon>Comamonadaceae</taxon>
        <taxon>Acidovorax</taxon>
    </lineage>
</organism>
<keyword evidence="2" id="KW-1185">Reference proteome</keyword>
<accession>A0ABV8DCS2</accession>
<dbReference type="RefSeq" id="WP_055395393.1">
    <property type="nucleotide sequence ID" value="NZ_JAMXAX010000016.1"/>
</dbReference>
<name>A0ABV8DCS2_9BURK</name>
<dbReference type="EMBL" id="JBHSAJ010000048">
    <property type="protein sequence ID" value="MFC3936022.1"/>
    <property type="molecule type" value="Genomic_DNA"/>
</dbReference>
<proteinExistence type="predicted"/>
<comment type="caution">
    <text evidence="1">The sequence shown here is derived from an EMBL/GenBank/DDBJ whole genome shotgun (WGS) entry which is preliminary data.</text>
</comment>
<evidence type="ECO:0000313" key="2">
    <source>
        <dbReference type="Proteomes" id="UP001595693"/>
    </source>
</evidence>
<evidence type="ECO:0000313" key="1">
    <source>
        <dbReference type="EMBL" id="MFC3936022.1"/>
    </source>
</evidence>